<dbReference type="CDD" id="cd06261">
    <property type="entry name" value="TM_PBP2"/>
    <property type="match status" value="1"/>
</dbReference>
<dbReference type="PROSITE" id="PS50928">
    <property type="entry name" value="ABC_TM1"/>
    <property type="match status" value="1"/>
</dbReference>
<keyword evidence="2 7" id="KW-0813">Transport</keyword>
<feature type="transmembrane region" description="Helical" evidence="7">
    <location>
        <begin position="121"/>
        <end position="141"/>
    </location>
</feature>
<feature type="transmembrane region" description="Helical" evidence="7">
    <location>
        <begin position="94"/>
        <end position="115"/>
    </location>
</feature>
<protein>
    <submittedName>
        <fullName evidence="9">ABC transporter permease subunit</fullName>
    </submittedName>
</protein>
<reference evidence="9" key="1">
    <citation type="submission" date="2020-03" db="EMBL/GenBank/DDBJ databases">
        <title>Genome of Pelagibius litoralis DSM 21314T.</title>
        <authorList>
            <person name="Wang G."/>
        </authorList>
    </citation>
    <scope>NUCLEOTIDE SEQUENCE</scope>
    <source>
        <strain evidence="9">DSM 21314</strain>
    </source>
</reference>
<dbReference type="RefSeq" id="WP_167226997.1">
    <property type="nucleotide sequence ID" value="NZ_JAAQPH010000014.1"/>
</dbReference>
<evidence type="ECO:0000256" key="2">
    <source>
        <dbReference type="ARBA" id="ARBA00022448"/>
    </source>
</evidence>
<feature type="transmembrane region" description="Helical" evidence="7">
    <location>
        <begin position="189"/>
        <end position="206"/>
    </location>
</feature>
<keyword evidence="5 7" id="KW-1133">Transmembrane helix</keyword>
<dbReference type="Gene3D" id="1.10.3720.10">
    <property type="entry name" value="MetI-like"/>
    <property type="match status" value="1"/>
</dbReference>
<dbReference type="AlphaFoldDB" id="A0A967KAD0"/>
<keyword evidence="4 7" id="KW-0812">Transmembrane</keyword>
<evidence type="ECO:0000313" key="9">
    <source>
        <dbReference type="EMBL" id="NIA70407.1"/>
    </source>
</evidence>
<evidence type="ECO:0000256" key="5">
    <source>
        <dbReference type="ARBA" id="ARBA00022989"/>
    </source>
</evidence>
<comment type="subcellular location">
    <subcellularLocation>
        <location evidence="1 7">Cell membrane</location>
        <topology evidence="1 7">Multi-pass membrane protein</topology>
    </subcellularLocation>
</comment>
<dbReference type="GO" id="GO:0055085">
    <property type="term" value="P:transmembrane transport"/>
    <property type="evidence" value="ECO:0007669"/>
    <property type="project" value="InterPro"/>
</dbReference>
<dbReference type="EMBL" id="JAAQPH010000014">
    <property type="protein sequence ID" value="NIA70407.1"/>
    <property type="molecule type" value="Genomic_DNA"/>
</dbReference>
<evidence type="ECO:0000256" key="4">
    <source>
        <dbReference type="ARBA" id="ARBA00022692"/>
    </source>
</evidence>
<comment type="similarity">
    <text evidence="7">Belongs to the binding-protein-dependent transport system permease family.</text>
</comment>
<name>A0A967KAD0_9PROT</name>
<dbReference type="InterPro" id="IPR035906">
    <property type="entry name" value="MetI-like_sf"/>
</dbReference>
<dbReference type="PANTHER" id="PTHR30151">
    <property type="entry name" value="ALKANE SULFONATE ABC TRANSPORTER-RELATED, MEMBRANE SUBUNIT"/>
    <property type="match status" value="1"/>
</dbReference>
<keyword evidence="10" id="KW-1185">Reference proteome</keyword>
<dbReference type="PANTHER" id="PTHR30151:SF0">
    <property type="entry name" value="ABC TRANSPORTER PERMEASE PROTEIN MJ0413-RELATED"/>
    <property type="match status" value="1"/>
</dbReference>
<accession>A0A967KAD0</accession>
<evidence type="ECO:0000313" key="10">
    <source>
        <dbReference type="Proteomes" id="UP000761264"/>
    </source>
</evidence>
<gene>
    <name evidence="9" type="ORF">HBA54_17520</name>
</gene>
<feature type="transmembrane region" description="Helical" evidence="7">
    <location>
        <begin position="218"/>
        <end position="239"/>
    </location>
</feature>
<organism evidence="9 10">
    <name type="scientific">Pelagibius litoralis</name>
    <dbReference type="NCBI Taxonomy" id="374515"/>
    <lineage>
        <taxon>Bacteria</taxon>
        <taxon>Pseudomonadati</taxon>
        <taxon>Pseudomonadota</taxon>
        <taxon>Alphaproteobacteria</taxon>
        <taxon>Rhodospirillales</taxon>
        <taxon>Rhodovibrionaceae</taxon>
        <taxon>Pelagibius</taxon>
    </lineage>
</organism>
<dbReference type="GO" id="GO:0005886">
    <property type="term" value="C:plasma membrane"/>
    <property type="evidence" value="ECO:0007669"/>
    <property type="project" value="UniProtKB-SubCell"/>
</dbReference>
<evidence type="ECO:0000259" key="8">
    <source>
        <dbReference type="PROSITE" id="PS50928"/>
    </source>
</evidence>
<evidence type="ECO:0000256" key="7">
    <source>
        <dbReference type="RuleBase" id="RU363032"/>
    </source>
</evidence>
<dbReference type="Proteomes" id="UP000761264">
    <property type="component" value="Unassembled WGS sequence"/>
</dbReference>
<keyword evidence="3" id="KW-1003">Cell membrane</keyword>
<comment type="caution">
    <text evidence="9">The sequence shown here is derived from an EMBL/GenBank/DDBJ whole genome shotgun (WGS) entry which is preliminary data.</text>
</comment>
<feature type="domain" description="ABC transmembrane type-1" evidence="8">
    <location>
        <begin position="56"/>
        <end position="236"/>
    </location>
</feature>
<keyword evidence="6 7" id="KW-0472">Membrane</keyword>
<proteinExistence type="inferred from homology"/>
<dbReference type="InterPro" id="IPR000515">
    <property type="entry name" value="MetI-like"/>
</dbReference>
<dbReference type="SUPFAM" id="SSF161098">
    <property type="entry name" value="MetI-like"/>
    <property type="match status" value="1"/>
</dbReference>
<sequence>MTIGKIRVPLFCSLFLWAALWEVVGQSGASFIIPPLSAIFERMAEIVPTASFASALWITAKAFLLGNLIAIGLGVPLGVLMGRSIIADRIFLPWVNLFLSAPLTALVPVIMVIFGLGETTIIMTVVLFAVWIIVLDARAGVRAISPSLVEMARCFGASRWQAFSKIYLLAALPEILAGIRLGMIRAVKGVVIGQLLVSIIGFGKLFELYSSRFLMEHFWALLFVLFAFAFTLNEVLAWLERKLDYYAAARQ</sequence>
<evidence type="ECO:0000256" key="1">
    <source>
        <dbReference type="ARBA" id="ARBA00004651"/>
    </source>
</evidence>
<feature type="transmembrane region" description="Helical" evidence="7">
    <location>
        <begin position="62"/>
        <end position="82"/>
    </location>
</feature>
<evidence type="ECO:0000256" key="3">
    <source>
        <dbReference type="ARBA" id="ARBA00022475"/>
    </source>
</evidence>
<dbReference type="Pfam" id="PF00528">
    <property type="entry name" value="BPD_transp_1"/>
    <property type="match status" value="1"/>
</dbReference>
<evidence type="ECO:0000256" key="6">
    <source>
        <dbReference type="ARBA" id="ARBA00023136"/>
    </source>
</evidence>